<feature type="region of interest" description="Disordered" evidence="1">
    <location>
        <begin position="109"/>
        <end position="170"/>
    </location>
</feature>
<accession>A0ABQ7BVI0</accession>
<dbReference type="EMBL" id="QGKV02000832">
    <property type="protein sequence ID" value="KAF3543849.1"/>
    <property type="molecule type" value="Genomic_DNA"/>
</dbReference>
<evidence type="ECO:0000313" key="3">
    <source>
        <dbReference type="Proteomes" id="UP000266723"/>
    </source>
</evidence>
<feature type="compositionally biased region" description="Polar residues" evidence="1">
    <location>
        <begin position="109"/>
        <end position="120"/>
    </location>
</feature>
<evidence type="ECO:0000256" key="1">
    <source>
        <dbReference type="SAM" id="MobiDB-lite"/>
    </source>
</evidence>
<reference evidence="2 3" key="1">
    <citation type="journal article" date="2020" name="BMC Genomics">
        <title>Intraspecific diversification of the crop wild relative Brassica cretica Lam. using demographic model selection.</title>
        <authorList>
            <person name="Kioukis A."/>
            <person name="Michalopoulou V.A."/>
            <person name="Briers L."/>
            <person name="Pirintsos S."/>
            <person name="Studholme D.J."/>
            <person name="Pavlidis P."/>
            <person name="Sarris P.F."/>
        </authorList>
    </citation>
    <scope>NUCLEOTIDE SEQUENCE [LARGE SCALE GENOMIC DNA]</scope>
    <source>
        <strain evidence="3">cv. PFS-1207/04</strain>
    </source>
</reference>
<feature type="region of interest" description="Disordered" evidence="1">
    <location>
        <begin position="1"/>
        <end position="26"/>
    </location>
</feature>
<keyword evidence="3" id="KW-1185">Reference proteome</keyword>
<feature type="compositionally biased region" description="Polar residues" evidence="1">
    <location>
        <begin position="138"/>
        <end position="150"/>
    </location>
</feature>
<organism evidence="2 3">
    <name type="scientific">Brassica cretica</name>
    <name type="common">Mustard</name>
    <dbReference type="NCBI Taxonomy" id="69181"/>
    <lineage>
        <taxon>Eukaryota</taxon>
        <taxon>Viridiplantae</taxon>
        <taxon>Streptophyta</taxon>
        <taxon>Embryophyta</taxon>
        <taxon>Tracheophyta</taxon>
        <taxon>Spermatophyta</taxon>
        <taxon>Magnoliopsida</taxon>
        <taxon>eudicotyledons</taxon>
        <taxon>Gunneridae</taxon>
        <taxon>Pentapetalae</taxon>
        <taxon>rosids</taxon>
        <taxon>malvids</taxon>
        <taxon>Brassicales</taxon>
        <taxon>Brassicaceae</taxon>
        <taxon>Brassiceae</taxon>
        <taxon>Brassica</taxon>
    </lineage>
</organism>
<evidence type="ECO:0000313" key="2">
    <source>
        <dbReference type="EMBL" id="KAF3543849.1"/>
    </source>
</evidence>
<gene>
    <name evidence="2" type="ORF">DY000_02007058</name>
</gene>
<dbReference type="Proteomes" id="UP000266723">
    <property type="component" value="Unassembled WGS sequence"/>
</dbReference>
<name>A0ABQ7BVI0_BRACR</name>
<proteinExistence type="predicted"/>
<comment type="caution">
    <text evidence="2">The sequence shown here is derived from an EMBL/GenBank/DDBJ whole genome shotgun (WGS) entry which is preliminary data.</text>
</comment>
<sequence>MDENGSNPWSIREDSAPTPSSIPASRSIKGITRSYDLADKWKTHTSQEWASTSHSIQSNIVLLLKSLLPCGIGSTIRSDLEISDVGAFWRYLEQAPEMTIELDHRYMPSSTRSNKETQLLFSPDPASLERSIRKEARSSSIDNNTCSSLDFVQPPSTDTRSPPSTEDTHLPLTNIVHPISIDTPARTSTDTELREMSAGTKSRAPCLDIDRCVCFTLGVSITGCKDFRQVSGTAGLVAKIGQASMNQGLMVVATKSCSLLFDPYPRILCEASLEDRRLKVPFEFLYWNLYEASFNGFSHQVLFRFLLTRS</sequence>
<protein>
    <submittedName>
        <fullName evidence="2">Uncharacterized protein</fullName>
    </submittedName>
</protein>
<feature type="compositionally biased region" description="Low complexity" evidence="1">
    <location>
        <begin position="154"/>
        <end position="165"/>
    </location>
</feature>